<dbReference type="InterPro" id="IPR029055">
    <property type="entry name" value="Ntn_hydrolases_N"/>
</dbReference>
<protein>
    <recommendedName>
        <fullName evidence="3">asparagine synthase (glutamine-hydrolyzing)</fullName>
        <ecNumber evidence="3">6.3.5.4</ecNumber>
    </recommendedName>
</protein>
<evidence type="ECO:0000313" key="10">
    <source>
        <dbReference type="EMBL" id="BCJ40142.1"/>
    </source>
</evidence>
<comment type="catalytic activity">
    <reaction evidence="8">
        <text>L-aspartate + L-glutamine + ATP + H2O = L-asparagine + L-glutamate + AMP + diphosphate + H(+)</text>
        <dbReference type="Rhea" id="RHEA:12228"/>
        <dbReference type="ChEBI" id="CHEBI:15377"/>
        <dbReference type="ChEBI" id="CHEBI:15378"/>
        <dbReference type="ChEBI" id="CHEBI:29985"/>
        <dbReference type="ChEBI" id="CHEBI:29991"/>
        <dbReference type="ChEBI" id="CHEBI:30616"/>
        <dbReference type="ChEBI" id="CHEBI:33019"/>
        <dbReference type="ChEBI" id="CHEBI:58048"/>
        <dbReference type="ChEBI" id="CHEBI:58359"/>
        <dbReference type="ChEBI" id="CHEBI:456215"/>
        <dbReference type="EC" id="6.3.5.4"/>
    </reaction>
</comment>
<comment type="similarity">
    <text evidence="2">Belongs to the asparagine synthetase family.</text>
</comment>
<evidence type="ECO:0000313" key="11">
    <source>
        <dbReference type="Proteomes" id="UP000676967"/>
    </source>
</evidence>
<dbReference type="RefSeq" id="WP_194505992.1">
    <property type="nucleotide sequence ID" value="NZ_AP023356.1"/>
</dbReference>
<dbReference type="Proteomes" id="UP000676967">
    <property type="component" value="Chromosome"/>
</dbReference>
<dbReference type="CDD" id="cd01991">
    <property type="entry name" value="Asn_synthase_B_C"/>
    <property type="match status" value="1"/>
</dbReference>
<dbReference type="InterPro" id="IPR033738">
    <property type="entry name" value="AsnB_N"/>
</dbReference>
<dbReference type="NCBIfam" id="TIGR01536">
    <property type="entry name" value="asn_synth_AEB"/>
    <property type="match status" value="1"/>
</dbReference>
<dbReference type="SUPFAM" id="SSF56235">
    <property type="entry name" value="N-terminal nucleophile aminohydrolases (Ntn hydrolases)"/>
    <property type="match status" value="1"/>
</dbReference>
<dbReference type="Gene3D" id="3.40.50.620">
    <property type="entry name" value="HUPs"/>
    <property type="match status" value="1"/>
</dbReference>
<comment type="pathway">
    <text evidence="1">Amino-acid biosynthesis; L-asparagine biosynthesis; L-asparagine from L-aspartate (L-Gln route): step 1/1.</text>
</comment>
<feature type="domain" description="Glutamine amidotransferase type-2" evidence="9">
    <location>
        <begin position="2"/>
        <end position="218"/>
    </location>
</feature>
<dbReference type="PIRSF" id="PIRSF001589">
    <property type="entry name" value="Asn_synthetase_glu-h"/>
    <property type="match status" value="1"/>
</dbReference>
<keyword evidence="6" id="KW-0028">Amino-acid biosynthesis</keyword>
<reference evidence="10 11" key="1">
    <citation type="submission" date="2020-08" db="EMBL/GenBank/DDBJ databases">
        <title>Whole genome shotgun sequence of Actinoplanes ianthinogenes NBRC 13996.</title>
        <authorList>
            <person name="Komaki H."/>
            <person name="Tamura T."/>
        </authorList>
    </citation>
    <scope>NUCLEOTIDE SEQUENCE [LARGE SCALE GENOMIC DNA]</scope>
    <source>
        <strain evidence="10 11">NBRC 13996</strain>
    </source>
</reference>
<dbReference type="InterPro" id="IPR014729">
    <property type="entry name" value="Rossmann-like_a/b/a_fold"/>
</dbReference>
<proteinExistence type="inferred from homology"/>
<evidence type="ECO:0000256" key="2">
    <source>
        <dbReference type="ARBA" id="ARBA00005752"/>
    </source>
</evidence>
<dbReference type="Pfam" id="PF00733">
    <property type="entry name" value="Asn_synthase"/>
    <property type="match status" value="1"/>
</dbReference>
<dbReference type="InterPro" id="IPR017932">
    <property type="entry name" value="GATase_2_dom"/>
</dbReference>
<dbReference type="Gene3D" id="3.60.20.10">
    <property type="entry name" value="Glutamine Phosphoribosylpyrophosphate, subunit 1, domain 1"/>
    <property type="match status" value="1"/>
</dbReference>
<dbReference type="PANTHER" id="PTHR43284">
    <property type="entry name" value="ASPARAGINE SYNTHETASE (GLUTAMINE-HYDROLYZING)"/>
    <property type="match status" value="1"/>
</dbReference>
<evidence type="ECO:0000256" key="7">
    <source>
        <dbReference type="ARBA" id="ARBA00022962"/>
    </source>
</evidence>
<keyword evidence="7" id="KW-0315">Glutamine amidotransferase</keyword>
<dbReference type="InterPro" id="IPR001962">
    <property type="entry name" value="Asn_synthase"/>
</dbReference>
<evidence type="ECO:0000256" key="6">
    <source>
        <dbReference type="ARBA" id="ARBA00022888"/>
    </source>
</evidence>
<name>A0ABM7LLP4_9ACTN</name>
<dbReference type="CDD" id="cd00712">
    <property type="entry name" value="AsnB"/>
    <property type="match status" value="1"/>
</dbReference>
<keyword evidence="5" id="KW-0067">ATP-binding</keyword>
<evidence type="ECO:0000256" key="3">
    <source>
        <dbReference type="ARBA" id="ARBA00012737"/>
    </source>
</evidence>
<dbReference type="EMBL" id="AP023356">
    <property type="protein sequence ID" value="BCJ40142.1"/>
    <property type="molecule type" value="Genomic_DNA"/>
</dbReference>
<evidence type="ECO:0000256" key="8">
    <source>
        <dbReference type="ARBA" id="ARBA00048741"/>
    </source>
</evidence>
<keyword evidence="11" id="KW-1185">Reference proteome</keyword>
<dbReference type="PANTHER" id="PTHR43284:SF1">
    <property type="entry name" value="ASPARAGINE SYNTHETASE"/>
    <property type="match status" value="1"/>
</dbReference>
<evidence type="ECO:0000256" key="5">
    <source>
        <dbReference type="ARBA" id="ARBA00022840"/>
    </source>
</evidence>
<organism evidence="10 11">
    <name type="scientific">Actinoplanes ianthinogenes</name>
    <dbReference type="NCBI Taxonomy" id="122358"/>
    <lineage>
        <taxon>Bacteria</taxon>
        <taxon>Bacillati</taxon>
        <taxon>Actinomycetota</taxon>
        <taxon>Actinomycetes</taxon>
        <taxon>Micromonosporales</taxon>
        <taxon>Micromonosporaceae</taxon>
        <taxon>Actinoplanes</taxon>
    </lineage>
</organism>
<sequence length="653" mass="71694">MCGLSAYFSSRSDAGPLDGAGAAAFAAALATMRHRGPDDTQIVHGDGYALGFNRLAIIDREQSVQPLHYADRWSVVFNGEIYNYQELRAELIREHGASFATHGDTEVLAAAFHYWGEAALPRLRGMFAFVAYDHRTGTVHAARDAFGIKPLYLLETADGLWLASERKALDPFAAPAGGALNTDALGHYLTFQYVPDPMSLHRHIRRLPPGHRLVWTPGGGVREHRWFRPSLRPLRLQPEVAHQAIQDALRASVRKHLHAEVPVGTFLSSGVDSSAVAALAAEARPGIHAFTAGFAADGYSEIDVAQDTARQLGIPLTPTVVTDEQVLAELPRIVQLLDDPVADPSLIPLYFLARTASQFVTVVLSGEGADELFGGYTIYREPLSLATVDKLPPSLKRGLHHLAHVLPEGVKGRSFLERGTTPIEQRYYGNARIFDPEEKARLMRFTAEPHTAITAHLYAETADVDEVASMQYVDLHTWLPGDILVKADRMSMAHSLELRVPFLDQQVYAAAAGLATDLKLPHGSRTTKAALREAMRGIVPESVRDRAKLGFPTPTRLWLRGQIGDWVDHLLATSQTGHLLDLEYARGLLAEHRAGVADRSRKVWTVAMFCLWHAITVERTITVPPSHQPPAPFLPAQPVPAGFPQPEEITVAY</sequence>
<keyword evidence="6" id="KW-0061">Asparagine biosynthesis</keyword>
<evidence type="ECO:0000259" key="9">
    <source>
        <dbReference type="PROSITE" id="PS51278"/>
    </source>
</evidence>
<dbReference type="SUPFAM" id="SSF52402">
    <property type="entry name" value="Adenine nucleotide alpha hydrolases-like"/>
    <property type="match status" value="1"/>
</dbReference>
<evidence type="ECO:0000256" key="1">
    <source>
        <dbReference type="ARBA" id="ARBA00005187"/>
    </source>
</evidence>
<evidence type="ECO:0000256" key="4">
    <source>
        <dbReference type="ARBA" id="ARBA00022741"/>
    </source>
</evidence>
<accession>A0ABM7LLP4</accession>
<dbReference type="InterPro" id="IPR006426">
    <property type="entry name" value="Asn_synth_AEB"/>
</dbReference>
<dbReference type="EC" id="6.3.5.4" evidence="3"/>
<dbReference type="PROSITE" id="PS51278">
    <property type="entry name" value="GATASE_TYPE_2"/>
    <property type="match status" value="1"/>
</dbReference>
<gene>
    <name evidence="10" type="ORF">Aiant_07990</name>
</gene>
<dbReference type="Pfam" id="PF13537">
    <property type="entry name" value="GATase_7"/>
    <property type="match status" value="1"/>
</dbReference>
<keyword evidence="4" id="KW-0547">Nucleotide-binding</keyword>
<dbReference type="InterPro" id="IPR051786">
    <property type="entry name" value="ASN_synthetase/amidase"/>
</dbReference>